<sequence length="105" mass="10479">MGTTTEAGAPSSSSSPSVNDVSAIVAAASEPLKASMDGPVKSSTAGYDWASDSGLVELHPWPGRNFADVVAGAPSVVSVPGVVDIDGNPARVAVRYAEFGGLEFG</sequence>
<protein>
    <submittedName>
        <fullName evidence="1">Uncharacterized protein</fullName>
    </submittedName>
</protein>
<proteinExistence type="predicted"/>
<evidence type="ECO:0000313" key="1">
    <source>
        <dbReference type="EMBL" id="PWJ47721.1"/>
    </source>
</evidence>
<dbReference type="RefSeq" id="WP_146211293.1">
    <property type="nucleotide sequence ID" value="NZ_QGDQ01000035.1"/>
</dbReference>
<evidence type="ECO:0000313" key="2">
    <source>
        <dbReference type="Proteomes" id="UP000245469"/>
    </source>
</evidence>
<dbReference type="EMBL" id="QGDQ01000035">
    <property type="protein sequence ID" value="PWJ47721.1"/>
    <property type="molecule type" value="Genomic_DNA"/>
</dbReference>
<dbReference type="Proteomes" id="UP000245469">
    <property type="component" value="Unassembled WGS sequence"/>
</dbReference>
<name>A0A315ZQ71_9ACTN</name>
<accession>A0A315ZQ71</accession>
<gene>
    <name evidence="1" type="ORF">BXY45_13524</name>
</gene>
<organism evidence="1 2">
    <name type="scientific">Quadrisphaera granulorum</name>
    <dbReference type="NCBI Taxonomy" id="317664"/>
    <lineage>
        <taxon>Bacteria</taxon>
        <taxon>Bacillati</taxon>
        <taxon>Actinomycetota</taxon>
        <taxon>Actinomycetes</taxon>
        <taxon>Kineosporiales</taxon>
        <taxon>Kineosporiaceae</taxon>
        <taxon>Quadrisphaera</taxon>
    </lineage>
</organism>
<reference evidence="1 2" key="1">
    <citation type="submission" date="2018-03" db="EMBL/GenBank/DDBJ databases">
        <title>Genomic Encyclopedia of Archaeal and Bacterial Type Strains, Phase II (KMG-II): from individual species to whole genera.</title>
        <authorList>
            <person name="Goeker M."/>
        </authorList>
    </citation>
    <scope>NUCLEOTIDE SEQUENCE [LARGE SCALE GENOMIC DNA]</scope>
    <source>
        <strain evidence="1 2">DSM 44889</strain>
    </source>
</reference>
<dbReference type="AlphaFoldDB" id="A0A315ZQ71"/>
<comment type="caution">
    <text evidence="1">The sequence shown here is derived from an EMBL/GenBank/DDBJ whole genome shotgun (WGS) entry which is preliminary data.</text>
</comment>
<keyword evidence="2" id="KW-1185">Reference proteome</keyword>